<reference evidence="2 3" key="1">
    <citation type="submission" date="2018-12" db="EMBL/GenBank/DDBJ databases">
        <authorList>
            <person name="Sun L."/>
            <person name="Chen Z."/>
        </authorList>
    </citation>
    <scope>NUCLEOTIDE SEQUENCE [LARGE SCALE GENOMIC DNA]</scope>
    <source>
        <strain evidence="2 3">DSM 15890</strain>
    </source>
</reference>
<dbReference type="Pfam" id="PF00805">
    <property type="entry name" value="Pentapeptide"/>
    <property type="match status" value="1"/>
</dbReference>
<gene>
    <name evidence="2" type="ORF">EJP82_14615</name>
</gene>
<dbReference type="Gene3D" id="2.160.20.80">
    <property type="entry name" value="E3 ubiquitin-protein ligase SopA"/>
    <property type="match status" value="1"/>
</dbReference>
<name>A0A433Y7Z8_9BACL</name>
<organism evidence="2 3">
    <name type="scientific">Paenibacillus anaericanus</name>
    <dbReference type="NCBI Taxonomy" id="170367"/>
    <lineage>
        <taxon>Bacteria</taxon>
        <taxon>Bacillati</taxon>
        <taxon>Bacillota</taxon>
        <taxon>Bacilli</taxon>
        <taxon>Bacillales</taxon>
        <taxon>Paenibacillaceae</taxon>
        <taxon>Paenibacillus</taxon>
    </lineage>
</organism>
<dbReference type="PANTHER" id="PTHR14136">
    <property type="entry name" value="BTB_POZ DOMAIN-CONTAINING PROTEIN KCTD9"/>
    <property type="match status" value="1"/>
</dbReference>
<evidence type="ECO:0000256" key="1">
    <source>
        <dbReference type="SAM" id="MobiDB-lite"/>
    </source>
</evidence>
<dbReference type="OrthoDB" id="154708at2"/>
<comment type="caution">
    <text evidence="2">The sequence shown here is derived from an EMBL/GenBank/DDBJ whole genome shotgun (WGS) entry which is preliminary data.</text>
</comment>
<proteinExistence type="predicted"/>
<dbReference type="RefSeq" id="WP_127192799.1">
    <property type="nucleotide sequence ID" value="NZ_RZNY01000011.1"/>
</dbReference>
<evidence type="ECO:0000313" key="2">
    <source>
        <dbReference type="EMBL" id="RUT45524.1"/>
    </source>
</evidence>
<accession>A0A433Y7Z8</accession>
<dbReference type="InterPro" id="IPR001646">
    <property type="entry name" value="5peptide_repeat"/>
</dbReference>
<keyword evidence="3" id="KW-1185">Reference proteome</keyword>
<protein>
    <submittedName>
        <fullName evidence="2">Pentapeptide repeat-containing protein</fullName>
    </submittedName>
</protein>
<dbReference type="PANTHER" id="PTHR14136:SF17">
    <property type="entry name" value="BTB_POZ DOMAIN-CONTAINING PROTEIN KCTD9"/>
    <property type="match status" value="1"/>
</dbReference>
<dbReference type="SUPFAM" id="SSF141571">
    <property type="entry name" value="Pentapeptide repeat-like"/>
    <property type="match status" value="1"/>
</dbReference>
<dbReference type="Proteomes" id="UP000279446">
    <property type="component" value="Unassembled WGS sequence"/>
</dbReference>
<evidence type="ECO:0000313" key="3">
    <source>
        <dbReference type="Proteomes" id="UP000279446"/>
    </source>
</evidence>
<dbReference type="AlphaFoldDB" id="A0A433Y7Z8"/>
<feature type="region of interest" description="Disordered" evidence="1">
    <location>
        <begin position="269"/>
        <end position="288"/>
    </location>
</feature>
<dbReference type="EMBL" id="RZNY01000011">
    <property type="protein sequence ID" value="RUT45524.1"/>
    <property type="molecule type" value="Genomic_DNA"/>
</dbReference>
<sequence>MTDTLVLSGPSPDSDSHSLRADCEKCFGLCCAALPFGASVDFAIDKAAGQPCHNLQPNFRCGIHTKLRDQGFRGCTVYDCFGAGQKLSQFTYNGQDWRQAPQSAKQMFEVFPTMWQLQELLWYLTEALALDATQSIHSDLSATLEETGSLTFLSPDALLALEVTAHHAKVNTLLLRTSELVRDEARRQYKNISGRQKSFGRGADLIGAKLKGADLRGANLRGAYLIAADLRGADLRMADLIGADFRDTDLRGADLSNSIFLTQSQLGAAKGDGQTKFPKSLSRPEHWS</sequence>
<dbReference type="InterPro" id="IPR051082">
    <property type="entry name" value="Pentapeptide-BTB/POZ_domain"/>
</dbReference>